<dbReference type="SUPFAM" id="SSF103473">
    <property type="entry name" value="MFS general substrate transporter"/>
    <property type="match status" value="1"/>
</dbReference>
<organism evidence="11 12">
    <name type="scientific">Chaetoceros tenuissimus</name>
    <dbReference type="NCBI Taxonomy" id="426638"/>
    <lineage>
        <taxon>Eukaryota</taxon>
        <taxon>Sar</taxon>
        <taxon>Stramenopiles</taxon>
        <taxon>Ochrophyta</taxon>
        <taxon>Bacillariophyta</taxon>
        <taxon>Coscinodiscophyceae</taxon>
        <taxon>Chaetocerotophycidae</taxon>
        <taxon>Chaetocerotales</taxon>
        <taxon>Chaetocerotaceae</taxon>
        <taxon>Chaetoceros</taxon>
    </lineage>
</organism>
<dbReference type="PANTHER" id="PTHR20772">
    <property type="entry name" value="PROTEIN FMP42"/>
    <property type="match status" value="1"/>
</dbReference>
<feature type="transmembrane region" description="Helical" evidence="8">
    <location>
        <begin position="503"/>
        <end position="528"/>
    </location>
</feature>
<evidence type="ECO:0000256" key="7">
    <source>
        <dbReference type="ARBA" id="ARBA00023136"/>
    </source>
</evidence>
<feature type="transmembrane region" description="Helical" evidence="8">
    <location>
        <begin position="646"/>
        <end position="665"/>
    </location>
</feature>
<sequence>MKKLCTCYISVCILAFIAISAVGNGLDGAQGEVKSLNLHATAFQESPNSFDFYGIGGIAYDNSSGLWIGINEGNPGAGLQKEVEKPRIYSFRPNWGSSSTNEDSSPRGTIDILSSHEINPGDGLKCEGIAKVPKCESAAFETEEYWLVSESNSNTEKTNSYFSKRFGHVDLNTFVPGSRRDSRFVRVSSNGTLLEEIALPKWMLWDGVYDWDPWKCYGNRVLKGLHSLTLLEASEENEVDTTQLIMMNQLALYQDGPEPTIFEGSHIRIMFWDVVSSNDGDNQSCTQHVKYSRSYRYQTSRMIIDTFQKGARHVRGVFGVLAISSTEFLITETELLEGFGIVKFISDVFYVKIDSANDTVDHCDSLVDCEEISIPMKRHLLRRHHPYEMSSLAWGPKVEKNGVLLPTVAMSFEDDDVVGILMELYTLNITNLAFEPIWENNIDSSKFVLQRVSVLSAVCLLFAAGIILQYCWIRKQGMKEQTNQSIASHDGNVTRRRLKYNDYVLGSAIANSTLLGGVVFGFPGLVLILRREGVFAEVCSCGVFCAGQQEKLSIISTIGFASAISSRLFAGIFLDHFGPKLTALCSGIVSSAGLIYLAMAEDVSQITSRITGGWILLAVGGSAMHLTSFHVTNLRCTKADKRKSSLHVSAGFGAGSLVLPILQVVNQYGDVKLQTICQFYAAVAIFLTVNSFLIQPWRAWNSLGSQAECDFNFLKSSWWPKKELHKKKTLTALKNTNDQKFPPLKEALKSFAFWGECFWFSSQLFLLTYYLSTINQILFALGDAKVNQNVDSLLNNMYTRASIFFNGFGFLWSPIVGYVMKTRSIYFRVYLEIAMAFVMSLMLTVPNLELQVMVFLLQALVRLQVFSNHFAYIAERFGFRHFGLLNGISSLIAGMFGLLGYMLQIFSVFIANGNFGLSFFMVAGLVLSSCVFPFVLKRKDLAIPKETEKVTAEEASLNVNEYDLSCQEVKQIQKTPMLTHT</sequence>
<keyword evidence="4 8" id="KW-0812">Transmembrane</keyword>
<dbReference type="Pfam" id="PF13449">
    <property type="entry name" value="Phytase-like"/>
    <property type="match status" value="1"/>
</dbReference>
<evidence type="ECO:0000256" key="1">
    <source>
        <dbReference type="ARBA" id="ARBA00004141"/>
    </source>
</evidence>
<feature type="transmembrane region" description="Helical" evidence="8">
    <location>
        <begin position="758"/>
        <end position="781"/>
    </location>
</feature>
<feature type="transmembrane region" description="Helical" evidence="8">
    <location>
        <begin position="671"/>
        <end position="693"/>
    </location>
</feature>
<feature type="transmembrane region" description="Helical" evidence="8">
    <location>
        <begin position="884"/>
        <end position="911"/>
    </location>
</feature>
<feature type="transmembrane region" description="Helical" evidence="8">
    <location>
        <begin position="827"/>
        <end position="846"/>
    </location>
</feature>
<evidence type="ECO:0000259" key="10">
    <source>
        <dbReference type="Pfam" id="PF13449"/>
    </source>
</evidence>
<comment type="subcellular location">
    <subcellularLocation>
        <location evidence="1">Membrane</location>
        <topology evidence="1">Multi-pass membrane protein</topology>
    </subcellularLocation>
</comment>
<dbReference type="CDD" id="cd06174">
    <property type="entry name" value="MFS"/>
    <property type="match status" value="1"/>
</dbReference>
<dbReference type="GO" id="GO:0022857">
    <property type="term" value="F:transmembrane transporter activity"/>
    <property type="evidence" value="ECO:0007669"/>
    <property type="project" value="InterPro"/>
</dbReference>
<feature type="transmembrane region" description="Helical" evidence="8">
    <location>
        <begin position="917"/>
        <end position="936"/>
    </location>
</feature>
<keyword evidence="5" id="KW-0029">Amino-acid transport</keyword>
<gene>
    <name evidence="11" type="ORF">CTEN210_13369</name>
</gene>
<feature type="signal peptide" evidence="9">
    <location>
        <begin position="1"/>
        <end position="25"/>
    </location>
</feature>
<feature type="transmembrane region" description="Helical" evidence="8">
    <location>
        <begin position="852"/>
        <end position="872"/>
    </location>
</feature>
<dbReference type="Proteomes" id="UP001054902">
    <property type="component" value="Unassembled WGS sequence"/>
</dbReference>
<keyword evidence="9" id="KW-0732">Signal</keyword>
<dbReference type="AlphaFoldDB" id="A0AAD3D388"/>
<keyword evidence="3" id="KW-0813">Transport</keyword>
<dbReference type="EMBL" id="BLLK01000057">
    <property type="protein sequence ID" value="GFH56893.1"/>
    <property type="molecule type" value="Genomic_DNA"/>
</dbReference>
<feature type="transmembrane region" description="Helical" evidence="8">
    <location>
        <begin position="581"/>
        <end position="599"/>
    </location>
</feature>
<feature type="transmembrane region" description="Helical" evidence="8">
    <location>
        <begin position="452"/>
        <end position="473"/>
    </location>
</feature>
<dbReference type="Gene3D" id="1.20.1250.20">
    <property type="entry name" value="MFS general substrate transporter like domains"/>
    <property type="match status" value="1"/>
</dbReference>
<keyword evidence="12" id="KW-1185">Reference proteome</keyword>
<feature type="transmembrane region" description="Helical" evidence="8">
    <location>
        <begin position="552"/>
        <end position="574"/>
    </location>
</feature>
<keyword evidence="7 8" id="KW-0472">Membrane</keyword>
<dbReference type="InterPro" id="IPR036259">
    <property type="entry name" value="MFS_trans_sf"/>
</dbReference>
<evidence type="ECO:0000256" key="8">
    <source>
        <dbReference type="SAM" id="Phobius"/>
    </source>
</evidence>
<dbReference type="InterPro" id="IPR052599">
    <property type="entry name" value="SLC43A_AATransporter"/>
</dbReference>
<feature type="transmembrane region" description="Helical" evidence="8">
    <location>
        <begin position="611"/>
        <end position="634"/>
    </location>
</feature>
<comment type="caution">
    <text evidence="11">The sequence shown here is derived from an EMBL/GenBank/DDBJ whole genome shotgun (WGS) entry which is preliminary data.</text>
</comment>
<feature type="transmembrane region" description="Helical" evidence="8">
    <location>
        <begin position="801"/>
        <end position="820"/>
    </location>
</feature>
<reference evidence="11 12" key="1">
    <citation type="journal article" date="2021" name="Sci. Rep.">
        <title>The genome of the diatom Chaetoceros tenuissimus carries an ancient integrated fragment of an extant virus.</title>
        <authorList>
            <person name="Hongo Y."/>
            <person name="Kimura K."/>
            <person name="Takaki Y."/>
            <person name="Yoshida Y."/>
            <person name="Baba S."/>
            <person name="Kobayashi G."/>
            <person name="Nagasaki K."/>
            <person name="Hano T."/>
            <person name="Tomaru Y."/>
        </authorList>
    </citation>
    <scope>NUCLEOTIDE SEQUENCE [LARGE SCALE GENOMIC DNA]</scope>
    <source>
        <strain evidence="11 12">NIES-3715</strain>
    </source>
</reference>
<comment type="similarity">
    <text evidence="2">Belongs to the SLC43A transporter (TC 2.A.1.44) family.</text>
</comment>
<evidence type="ECO:0000313" key="12">
    <source>
        <dbReference type="Proteomes" id="UP001054902"/>
    </source>
</evidence>
<evidence type="ECO:0000256" key="9">
    <source>
        <dbReference type="SAM" id="SignalP"/>
    </source>
</evidence>
<dbReference type="PANTHER" id="PTHR20772:SF2">
    <property type="entry name" value="PROTEIN FMP42"/>
    <property type="match status" value="1"/>
</dbReference>
<evidence type="ECO:0000256" key="5">
    <source>
        <dbReference type="ARBA" id="ARBA00022970"/>
    </source>
</evidence>
<feature type="chain" id="PRO_5041957882" description="Phytase-like domain-containing protein" evidence="9">
    <location>
        <begin position="26"/>
        <end position="981"/>
    </location>
</feature>
<dbReference type="InterPro" id="IPR027372">
    <property type="entry name" value="Phytase-like_dom"/>
</dbReference>
<keyword evidence="6 8" id="KW-1133">Transmembrane helix</keyword>
<dbReference type="GO" id="GO:0016020">
    <property type="term" value="C:membrane"/>
    <property type="evidence" value="ECO:0007669"/>
    <property type="project" value="UniProtKB-SubCell"/>
</dbReference>
<proteinExistence type="inferred from homology"/>
<evidence type="ECO:0000256" key="4">
    <source>
        <dbReference type="ARBA" id="ARBA00022692"/>
    </source>
</evidence>
<accession>A0AAD3D388</accession>
<dbReference type="InterPro" id="IPR011701">
    <property type="entry name" value="MFS"/>
</dbReference>
<dbReference type="GO" id="GO:0006865">
    <property type="term" value="P:amino acid transport"/>
    <property type="evidence" value="ECO:0007669"/>
    <property type="project" value="UniProtKB-KW"/>
</dbReference>
<evidence type="ECO:0000313" key="11">
    <source>
        <dbReference type="EMBL" id="GFH56893.1"/>
    </source>
</evidence>
<dbReference type="Pfam" id="PF07690">
    <property type="entry name" value="MFS_1"/>
    <property type="match status" value="1"/>
</dbReference>
<name>A0AAD3D388_9STRA</name>
<evidence type="ECO:0000256" key="6">
    <source>
        <dbReference type="ARBA" id="ARBA00022989"/>
    </source>
</evidence>
<evidence type="ECO:0000256" key="3">
    <source>
        <dbReference type="ARBA" id="ARBA00022448"/>
    </source>
</evidence>
<feature type="domain" description="Phytase-like" evidence="10">
    <location>
        <begin position="52"/>
        <end position="397"/>
    </location>
</feature>
<evidence type="ECO:0000256" key="2">
    <source>
        <dbReference type="ARBA" id="ARBA00006595"/>
    </source>
</evidence>
<protein>
    <recommendedName>
        <fullName evidence="10">Phytase-like domain-containing protein</fullName>
    </recommendedName>
</protein>